<organism evidence="8 9">
    <name type="scientific">Abiotrophia defectiva ATCC 49176</name>
    <dbReference type="NCBI Taxonomy" id="592010"/>
    <lineage>
        <taxon>Bacteria</taxon>
        <taxon>Bacillati</taxon>
        <taxon>Bacillota</taxon>
        <taxon>Bacilli</taxon>
        <taxon>Lactobacillales</taxon>
        <taxon>Aerococcaceae</taxon>
        <taxon>Abiotrophia</taxon>
    </lineage>
</organism>
<dbReference type="Pfam" id="PF01029">
    <property type="entry name" value="NusB"/>
    <property type="match status" value="1"/>
</dbReference>
<dbReference type="GO" id="GO:0005829">
    <property type="term" value="C:cytosol"/>
    <property type="evidence" value="ECO:0007669"/>
    <property type="project" value="TreeGrafter"/>
</dbReference>
<dbReference type="InterPro" id="IPR006027">
    <property type="entry name" value="NusB_RsmB_TIM44"/>
</dbReference>
<dbReference type="Proteomes" id="UP000019050">
    <property type="component" value="Unassembled WGS sequence"/>
</dbReference>
<dbReference type="AlphaFoldDB" id="W1Q5Y5"/>
<dbReference type="PANTHER" id="PTHR11078">
    <property type="entry name" value="N UTILIZATION SUBSTANCE PROTEIN B-RELATED"/>
    <property type="match status" value="1"/>
</dbReference>
<dbReference type="STRING" id="592010.GCWU000182_000312"/>
<keyword evidence="4 6" id="KW-0805">Transcription regulation</keyword>
<keyword evidence="5 6" id="KW-0804">Transcription</keyword>
<dbReference type="eggNOG" id="COG0781">
    <property type="taxonomic scope" value="Bacteria"/>
</dbReference>
<accession>W1Q5Y5</accession>
<name>W1Q5Y5_ABIDE</name>
<evidence type="ECO:0000256" key="5">
    <source>
        <dbReference type="ARBA" id="ARBA00023163"/>
    </source>
</evidence>
<evidence type="ECO:0000313" key="8">
    <source>
        <dbReference type="EMBL" id="ESK66621.1"/>
    </source>
</evidence>
<evidence type="ECO:0000256" key="6">
    <source>
        <dbReference type="HAMAP-Rule" id="MF_00073"/>
    </source>
</evidence>
<dbReference type="SUPFAM" id="SSF48013">
    <property type="entry name" value="NusB-like"/>
    <property type="match status" value="1"/>
</dbReference>
<sequence length="154" mass="17243">MKLMVSSVTKMSNRHQVREKAVQTIFQLIRPQVPVSLDQACAFALEAGNDPEAGFEGSDAYLDRLVQGVNQTAEELDQRISHYLAEDWTLDRLARIDLAILRVAFYELLYVSEDEVPSKVAVNEAVELAKTFSDDKSKQFINGVLAGLLKDLKN</sequence>
<comment type="function">
    <text evidence="6">Involved in transcription antitermination. Required for transcription of ribosomal RNA (rRNA) genes. Binds specifically to the boxA antiterminator sequence of the ribosomal RNA (rrn) operons.</text>
</comment>
<dbReference type="NCBIfam" id="TIGR01951">
    <property type="entry name" value="nusB"/>
    <property type="match status" value="1"/>
</dbReference>
<dbReference type="InterPro" id="IPR011605">
    <property type="entry name" value="NusB_fam"/>
</dbReference>
<dbReference type="HAMAP" id="MF_00073">
    <property type="entry name" value="NusB"/>
    <property type="match status" value="1"/>
</dbReference>
<dbReference type="PANTHER" id="PTHR11078:SF3">
    <property type="entry name" value="ANTITERMINATION NUSB DOMAIN-CONTAINING PROTEIN"/>
    <property type="match status" value="1"/>
</dbReference>
<evidence type="ECO:0000313" key="9">
    <source>
        <dbReference type="Proteomes" id="UP000019050"/>
    </source>
</evidence>
<evidence type="ECO:0000256" key="1">
    <source>
        <dbReference type="ARBA" id="ARBA00005952"/>
    </source>
</evidence>
<feature type="domain" description="NusB/RsmB/TIM44" evidence="7">
    <location>
        <begin position="15"/>
        <end position="149"/>
    </location>
</feature>
<keyword evidence="3 6" id="KW-0694">RNA-binding</keyword>
<dbReference type="GO" id="GO:0003723">
    <property type="term" value="F:RNA binding"/>
    <property type="evidence" value="ECO:0007669"/>
    <property type="project" value="UniProtKB-UniRule"/>
</dbReference>
<dbReference type="GO" id="GO:0006353">
    <property type="term" value="P:DNA-templated transcription termination"/>
    <property type="evidence" value="ECO:0007669"/>
    <property type="project" value="UniProtKB-UniRule"/>
</dbReference>
<protein>
    <recommendedName>
        <fullName evidence="6">Transcription antitermination protein NusB</fullName>
    </recommendedName>
    <alternativeName>
        <fullName evidence="6">Antitermination factor NusB</fullName>
    </alternativeName>
</protein>
<dbReference type="Gene3D" id="1.10.940.10">
    <property type="entry name" value="NusB-like"/>
    <property type="match status" value="1"/>
</dbReference>
<keyword evidence="2 6" id="KW-0889">Transcription antitermination</keyword>
<comment type="similarity">
    <text evidence="1 6">Belongs to the NusB family.</text>
</comment>
<evidence type="ECO:0000256" key="2">
    <source>
        <dbReference type="ARBA" id="ARBA00022814"/>
    </source>
</evidence>
<comment type="caution">
    <text evidence="8">The sequence shown here is derived from an EMBL/GenBank/DDBJ whole genome shotgun (WGS) entry which is preliminary data.</text>
</comment>
<dbReference type="GO" id="GO:0031564">
    <property type="term" value="P:transcription antitermination"/>
    <property type="evidence" value="ECO:0007669"/>
    <property type="project" value="UniProtKB-KW"/>
</dbReference>
<keyword evidence="9" id="KW-1185">Reference proteome</keyword>
<gene>
    <name evidence="6" type="primary">nusB</name>
    <name evidence="8" type="ORF">GCWU000182_000312</name>
</gene>
<dbReference type="HOGENOM" id="CLU_087843_3_2_9"/>
<evidence type="ECO:0000256" key="3">
    <source>
        <dbReference type="ARBA" id="ARBA00022884"/>
    </source>
</evidence>
<dbReference type="EMBL" id="ACIN03000001">
    <property type="protein sequence ID" value="ESK66621.1"/>
    <property type="molecule type" value="Genomic_DNA"/>
</dbReference>
<evidence type="ECO:0000256" key="4">
    <source>
        <dbReference type="ARBA" id="ARBA00023015"/>
    </source>
</evidence>
<reference evidence="8" key="1">
    <citation type="submission" date="2013-06" db="EMBL/GenBank/DDBJ databases">
        <authorList>
            <person name="Weinstock G."/>
            <person name="Sodergren E."/>
            <person name="Clifton S."/>
            <person name="Fulton L."/>
            <person name="Fulton B."/>
            <person name="Courtney L."/>
            <person name="Fronick C."/>
            <person name="Harrison M."/>
            <person name="Strong C."/>
            <person name="Farmer C."/>
            <person name="Delahaunty K."/>
            <person name="Markovic C."/>
            <person name="Hall O."/>
            <person name="Minx P."/>
            <person name="Tomlinson C."/>
            <person name="Mitreva M."/>
            <person name="Nelson J."/>
            <person name="Hou S."/>
            <person name="Wollam A."/>
            <person name="Pepin K.H."/>
            <person name="Johnson M."/>
            <person name="Bhonagiri V."/>
            <person name="Nash W.E."/>
            <person name="Warren W."/>
            <person name="Chinwalla A."/>
            <person name="Mardis E.R."/>
            <person name="Wilson R.K."/>
        </authorList>
    </citation>
    <scope>NUCLEOTIDE SEQUENCE [LARGE SCALE GENOMIC DNA]</scope>
    <source>
        <strain evidence="8">ATCC 49176</strain>
    </source>
</reference>
<proteinExistence type="inferred from homology"/>
<dbReference type="InterPro" id="IPR035926">
    <property type="entry name" value="NusB-like_sf"/>
</dbReference>
<dbReference type="NCBIfam" id="NF001223">
    <property type="entry name" value="PRK00202.1-1"/>
    <property type="match status" value="1"/>
</dbReference>
<evidence type="ECO:0000259" key="7">
    <source>
        <dbReference type="Pfam" id="PF01029"/>
    </source>
</evidence>